<dbReference type="Gene3D" id="2.40.160.50">
    <property type="entry name" value="membrane protein fhac: a member of the omp85/tpsb transporter family"/>
    <property type="match status" value="1"/>
</dbReference>
<reference evidence="10 11" key="1">
    <citation type="submission" date="2013-07" db="EMBL/GenBank/DDBJ databases">
        <title>Sulfurimonas hongkongensis AST-10 Genome Sequencing.</title>
        <authorList>
            <person name="Cai L."/>
            <person name="Zhang T."/>
        </authorList>
    </citation>
    <scope>NUCLEOTIDE SEQUENCE [LARGE SCALE GENOMIC DNA]</scope>
    <source>
        <strain evidence="10 11">AST-10</strain>
    </source>
</reference>
<dbReference type="PATRIC" id="fig|1172190.3.peg.1243"/>
<dbReference type="PANTHER" id="PTHR34597">
    <property type="entry name" value="SLR1661 PROTEIN"/>
    <property type="match status" value="1"/>
</dbReference>
<evidence type="ECO:0000256" key="2">
    <source>
        <dbReference type="ARBA" id="ARBA00009055"/>
    </source>
</evidence>
<evidence type="ECO:0000259" key="9">
    <source>
        <dbReference type="PROSITE" id="PS51779"/>
    </source>
</evidence>
<keyword evidence="6" id="KW-0653">Protein transport</keyword>
<keyword evidence="11" id="KW-1185">Reference proteome</keyword>
<keyword evidence="4" id="KW-1134">Transmembrane beta strand</keyword>
<dbReference type="InterPro" id="IPR051544">
    <property type="entry name" value="TPS_OM_transporter"/>
</dbReference>
<comment type="caution">
    <text evidence="10">The sequence shown here is derived from an EMBL/GenBank/DDBJ whole genome shotgun (WGS) entry which is preliminary data.</text>
</comment>
<evidence type="ECO:0000256" key="7">
    <source>
        <dbReference type="ARBA" id="ARBA00023136"/>
    </source>
</evidence>
<evidence type="ECO:0000256" key="1">
    <source>
        <dbReference type="ARBA" id="ARBA00004442"/>
    </source>
</evidence>
<evidence type="ECO:0000256" key="4">
    <source>
        <dbReference type="ARBA" id="ARBA00022452"/>
    </source>
</evidence>
<dbReference type="InterPro" id="IPR034746">
    <property type="entry name" value="POTRA"/>
</dbReference>
<comment type="subcellular location">
    <subcellularLocation>
        <location evidence="1">Cell outer membrane</location>
    </subcellularLocation>
</comment>
<dbReference type="STRING" id="1172190.M947_06405"/>
<feature type="domain" description="POTRA" evidence="9">
    <location>
        <begin position="64"/>
        <end position="141"/>
    </location>
</feature>
<dbReference type="PROSITE" id="PS51779">
    <property type="entry name" value="POTRA"/>
    <property type="match status" value="1"/>
</dbReference>
<dbReference type="Proteomes" id="UP000015520">
    <property type="component" value="Unassembled WGS sequence"/>
</dbReference>
<dbReference type="OrthoDB" id="7209508at2"/>
<accession>T0JNB3</accession>
<dbReference type="RefSeq" id="WP_021287544.1">
    <property type="nucleotide sequence ID" value="NZ_AUPZ01000007.1"/>
</dbReference>
<keyword evidence="5" id="KW-0812">Transmembrane</keyword>
<keyword evidence="7" id="KW-0472">Membrane</keyword>
<dbReference type="EMBL" id="AUPZ01000007">
    <property type="protein sequence ID" value="EQB39621.1"/>
    <property type="molecule type" value="Genomic_DNA"/>
</dbReference>
<sequence length="557" mass="61531">MSINKTIVATIITSTIALAATPPRSGEILREVEPRKLPRDLKAVPSIKVEKFKAPIADDKGVKIEVKDFTIEGNSVYSSDILLSLLDKYKNKKLTISQLQEAAGVITKYYRDHGYFVARAYIPAQELQKTNAVVQIVVIEGLYGKFSIDNSSLVDDAVVQGYMDKLSSQVISIPSLERELLLLDELKGAVVTTTRILPGSEVGKSDFTVTLKDEARYNSYVIADNYGSIYTGRYRINAIGFVNSLNKRGDVLGINALVSNTADLKNIRLSYDTPVGYDGLALNFSFSKTYYKVGKEFESQDIHGDSLSFNTGISYPIIKQRAHNLTASLNYTYYDITDNDIAQHEEKSLNTFSLSLEDTIKTSFFNKEGLLNTTLSLSKGYLSLDSDDAKANDSVLQSQGHYEKVNFSISQTQFLVHNVSAVARIKAQKSLGKNLDGVEDIFIGGSLGARSYTSSEASGDNGYLTSLEVFYHLPSYTALTHNISAFIDHGKVWFDEDQTTSLNDRVLSSVGIGYNVNYKNLSLGATFAHGFGKDKTPTSENDDTSLNRFFFQAIARF</sequence>
<evidence type="ECO:0000256" key="8">
    <source>
        <dbReference type="ARBA" id="ARBA00023237"/>
    </source>
</evidence>
<evidence type="ECO:0000256" key="5">
    <source>
        <dbReference type="ARBA" id="ARBA00022692"/>
    </source>
</evidence>
<keyword evidence="8" id="KW-0998">Cell outer membrane</keyword>
<dbReference type="PANTHER" id="PTHR34597:SF1">
    <property type="entry name" value="HEME_HEMOPEXIN TRANSPORTER PROTEIN HUXB"/>
    <property type="match status" value="1"/>
</dbReference>
<dbReference type="Pfam" id="PF08479">
    <property type="entry name" value="POTRA_2"/>
    <property type="match status" value="1"/>
</dbReference>
<dbReference type="Gene3D" id="3.10.20.310">
    <property type="entry name" value="membrane protein fhac"/>
    <property type="match status" value="1"/>
</dbReference>
<proteinExistence type="inferred from homology"/>
<dbReference type="Pfam" id="PF03865">
    <property type="entry name" value="ShlB"/>
    <property type="match status" value="1"/>
</dbReference>
<name>T0JNB3_9BACT</name>
<dbReference type="AlphaFoldDB" id="T0JNB3"/>
<dbReference type="GO" id="GO:0009279">
    <property type="term" value="C:cell outer membrane"/>
    <property type="evidence" value="ECO:0007669"/>
    <property type="project" value="UniProtKB-SubCell"/>
</dbReference>
<keyword evidence="3" id="KW-0813">Transport</keyword>
<evidence type="ECO:0000256" key="6">
    <source>
        <dbReference type="ARBA" id="ARBA00022927"/>
    </source>
</evidence>
<dbReference type="GO" id="GO:0046819">
    <property type="term" value="P:protein secretion by the type V secretion system"/>
    <property type="evidence" value="ECO:0007669"/>
    <property type="project" value="TreeGrafter"/>
</dbReference>
<dbReference type="GO" id="GO:0098046">
    <property type="term" value="C:type V protein secretion system complex"/>
    <property type="evidence" value="ECO:0007669"/>
    <property type="project" value="TreeGrafter"/>
</dbReference>
<gene>
    <name evidence="10" type="ORF">M947_06405</name>
</gene>
<protein>
    <recommendedName>
        <fullName evidence="9">POTRA domain-containing protein</fullName>
    </recommendedName>
</protein>
<dbReference type="InterPro" id="IPR005565">
    <property type="entry name" value="Hemolysn_activator_HlyB_C"/>
</dbReference>
<evidence type="ECO:0000313" key="10">
    <source>
        <dbReference type="EMBL" id="EQB39621.1"/>
    </source>
</evidence>
<dbReference type="GO" id="GO:0008320">
    <property type="term" value="F:protein transmembrane transporter activity"/>
    <property type="evidence" value="ECO:0007669"/>
    <property type="project" value="TreeGrafter"/>
</dbReference>
<comment type="similarity">
    <text evidence="2">Belongs to the TPS (TC 1.B.20) family.</text>
</comment>
<dbReference type="InterPro" id="IPR013686">
    <property type="entry name" value="Polypept-transport_assoc_ShlB"/>
</dbReference>
<evidence type="ECO:0000313" key="11">
    <source>
        <dbReference type="Proteomes" id="UP000015520"/>
    </source>
</evidence>
<dbReference type="eggNOG" id="COG2831">
    <property type="taxonomic scope" value="Bacteria"/>
</dbReference>
<evidence type="ECO:0000256" key="3">
    <source>
        <dbReference type="ARBA" id="ARBA00022448"/>
    </source>
</evidence>
<organism evidence="10 11">
    <name type="scientific">Sulfurimonas hongkongensis</name>
    <dbReference type="NCBI Taxonomy" id="1172190"/>
    <lineage>
        <taxon>Bacteria</taxon>
        <taxon>Pseudomonadati</taxon>
        <taxon>Campylobacterota</taxon>
        <taxon>Epsilonproteobacteria</taxon>
        <taxon>Campylobacterales</taxon>
        <taxon>Sulfurimonadaceae</taxon>
        <taxon>Sulfurimonas</taxon>
    </lineage>
</organism>